<gene>
    <name evidence="4" type="ordered locus">Psesu_1264</name>
</gene>
<evidence type="ECO:0000256" key="1">
    <source>
        <dbReference type="SAM" id="Phobius"/>
    </source>
</evidence>
<dbReference type="Pfam" id="PF23914">
    <property type="entry name" value="TPR_CcmH_CycH"/>
    <property type="match status" value="1"/>
</dbReference>
<keyword evidence="1" id="KW-1133">Transmembrane helix</keyword>
<dbReference type="RefSeq" id="WP_013534941.1">
    <property type="nucleotide sequence ID" value="NC_014924.1"/>
</dbReference>
<feature type="domain" description="Cytochrome c-type biogenesis protein H Ig-like" evidence="2">
    <location>
        <begin position="226"/>
        <end position="334"/>
    </location>
</feature>
<evidence type="ECO:0000313" key="5">
    <source>
        <dbReference type="Proteomes" id="UP000008632"/>
    </source>
</evidence>
<evidence type="ECO:0000259" key="3">
    <source>
        <dbReference type="Pfam" id="PF23914"/>
    </source>
</evidence>
<dbReference type="STRING" id="743721.Psesu_1264"/>
<dbReference type="AlphaFoldDB" id="E6WSG3"/>
<keyword evidence="5" id="KW-1185">Reference proteome</keyword>
<evidence type="ECO:0000259" key="2">
    <source>
        <dbReference type="Pfam" id="PF23892"/>
    </source>
</evidence>
<dbReference type="SUPFAM" id="SSF48452">
    <property type="entry name" value="TPR-like"/>
    <property type="match status" value="1"/>
</dbReference>
<dbReference type="KEGG" id="psu:Psesu_1264"/>
<proteinExistence type="predicted"/>
<dbReference type="eggNOG" id="COG4235">
    <property type="taxonomic scope" value="Bacteria"/>
</dbReference>
<sequence>MVSAPVLLFGLLALVVVLAVSLWVLRPLGRPRVVAAGVVVLCAGTFALYLLIGTPEALRAPVAMAEPASLEEAVTQLAAELERNPEQPEGWALLARSRATLGDAAGARDAYVRALEYAPDEPDLLVDAAEARALAHPQRLFDEQSMAWLQRARQVRPDHARAGWFIGVAQRQAGQAAEAAATWEALLPGVDEATARSLRVQIDAARADAGLPPLGAPAAVASGEGLKVKVVLDPGFAARARIEGEAVVFVLARVPGGPPMPVAVERHRARDLPLEVVLDDRDSPMPTQKLSALEEVEVLARISAAGSANRGEGDIESAPVQVRLPSADTVELVIGAPPP</sequence>
<feature type="domain" description="Cytochrome c-type biogenesis protein H TPR" evidence="3">
    <location>
        <begin position="76"/>
        <end position="194"/>
    </location>
</feature>
<name>E6WSG3_PSEUU</name>
<dbReference type="InterPro" id="IPR056413">
    <property type="entry name" value="TPR_CcmH_CycH"/>
</dbReference>
<reference evidence="4 5" key="1">
    <citation type="submission" date="2011-01" db="EMBL/GenBank/DDBJ databases">
        <title>Complete sequence of Pseudoxanthomonas suwonensis 11-1.</title>
        <authorList>
            <consortium name="US DOE Joint Genome Institute"/>
            <person name="Lucas S."/>
            <person name="Copeland A."/>
            <person name="Lapidus A."/>
            <person name="Cheng J.-F."/>
            <person name="Goodwin L."/>
            <person name="Pitluck S."/>
            <person name="Teshima H."/>
            <person name="Detter J.C."/>
            <person name="Han C."/>
            <person name="Tapia R."/>
            <person name="Land M."/>
            <person name="Hauser L."/>
            <person name="Kyrpides N."/>
            <person name="Ivanova N."/>
            <person name="Ovchinnikova G."/>
            <person name="Siebers A.K."/>
            <person name="Allgaier M."/>
            <person name="Thelen M.P."/>
            <person name="Hugenholtz P."/>
            <person name="Gladden J."/>
            <person name="Woyke T."/>
        </authorList>
    </citation>
    <scope>NUCLEOTIDE SEQUENCE [LARGE SCALE GENOMIC DNA]</scope>
    <source>
        <strain evidence="5">11-1</strain>
    </source>
</reference>
<keyword evidence="1" id="KW-0472">Membrane</keyword>
<dbReference type="Pfam" id="PF23892">
    <property type="entry name" value="Ig_CycH"/>
    <property type="match status" value="1"/>
</dbReference>
<feature type="transmembrane region" description="Helical" evidence="1">
    <location>
        <begin position="32"/>
        <end position="52"/>
    </location>
</feature>
<dbReference type="Proteomes" id="UP000008632">
    <property type="component" value="Chromosome"/>
</dbReference>
<protein>
    <submittedName>
        <fullName evidence="4">Putative C-type cytochrome biogenesis protein</fullName>
    </submittedName>
</protein>
<keyword evidence="1" id="KW-0812">Transmembrane</keyword>
<dbReference type="InterPro" id="IPR011990">
    <property type="entry name" value="TPR-like_helical_dom_sf"/>
</dbReference>
<dbReference type="EMBL" id="CP002446">
    <property type="protein sequence ID" value="ADV27112.1"/>
    <property type="molecule type" value="Genomic_DNA"/>
</dbReference>
<dbReference type="Gene3D" id="1.25.40.10">
    <property type="entry name" value="Tetratricopeptide repeat domain"/>
    <property type="match status" value="1"/>
</dbReference>
<dbReference type="InterPro" id="IPR056412">
    <property type="entry name" value="Ig_CycH"/>
</dbReference>
<accession>E6WSG3</accession>
<dbReference type="HOGENOM" id="CLU_036074_2_1_6"/>
<feature type="transmembrane region" description="Helical" evidence="1">
    <location>
        <begin position="6"/>
        <end position="25"/>
    </location>
</feature>
<organism evidence="4 5">
    <name type="scientific">Pseudoxanthomonas suwonensis (strain 11-1)</name>
    <dbReference type="NCBI Taxonomy" id="743721"/>
    <lineage>
        <taxon>Bacteria</taxon>
        <taxon>Pseudomonadati</taxon>
        <taxon>Pseudomonadota</taxon>
        <taxon>Gammaproteobacteria</taxon>
        <taxon>Lysobacterales</taxon>
        <taxon>Lysobacteraceae</taxon>
        <taxon>Pseudoxanthomonas</taxon>
    </lineage>
</organism>
<evidence type="ECO:0000313" key="4">
    <source>
        <dbReference type="EMBL" id="ADV27112.1"/>
    </source>
</evidence>